<dbReference type="FunFam" id="3.40.50.12160:FF:000003">
    <property type="entry name" value="CDK5 regulatory subunit-associated protein 1"/>
    <property type="match status" value="1"/>
</dbReference>
<dbReference type="GO" id="GO:0005829">
    <property type="term" value="C:cytosol"/>
    <property type="evidence" value="ECO:0007669"/>
    <property type="project" value="TreeGrafter"/>
</dbReference>
<dbReference type="PANTHER" id="PTHR43837">
    <property type="entry name" value="RIBOSOMAL PROTEIN S12 METHYLTHIOTRANSFERASE RIMO"/>
    <property type="match status" value="1"/>
</dbReference>
<reference evidence="8 9" key="1">
    <citation type="journal article" date="2024" name="Nat. Commun.">
        <title>Phylogenomics reveals the evolutionary origins of lichenization in chlorophyte algae.</title>
        <authorList>
            <person name="Puginier C."/>
            <person name="Libourel C."/>
            <person name="Otte J."/>
            <person name="Skaloud P."/>
            <person name="Haon M."/>
            <person name="Grisel S."/>
            <person name="Petersen M."/>
            <person name="Berrin J.G."/>
            <person name="Delaux P.M."/>
            <person name="Dal Grande F."/>
            <person name="Keller J."/>
        </authorList>
    </citation>
    <scope>NUCLEOTIDE SEQUENCE [LARGE SCALE GENOMIC DNA]</scope>
    <source>
        <strain evidence="8 9">SAG 2043</strain>
    </source>
</reference>
<dbReference type="InterPro" id="IPR005840">
    <property type="entry name" value="Ribosomal_uS12_MeSTrfase_RimO"/>
</dbReference>
<dbReference type="GO" id="GO:0051539">
    <property type="term" value="F:4 iron, 4 sulfur cluster binding"/>
    <property type="evidence" value="ECO:0007669"/>
    <property type="project" value="UniProtKB-KW"/>
</dbReference>
<proteinExistence type="predicted"/>
<keyword evidence="1" id="KW-0004">4Fe-4S</keyword>
<protein>
    <recommendedName>
        <fullName evidence="7">MTTase N-terminal domain-containing protein</fullName>
    </recommendedName>
</protein>
<keyword evidence="4" id="KW-0408">Iron</keyword>
<dbReference type="AlphaFoldDB" id="A0AAW1QAK0"/>
<evidence type="ECO:0000256" key="6">
    <source>
        <dbReference type="SAM" id="MobiDB-lite"/>
    </source>
</evidence>
<evidence type="ECO:0000256" key="4">
    <source>
        <dbReference type="ARBA" id="ARBA00023004"/>
    </source>
</evidence>
<dbReference type="InterPro" id="IPR038135">
    <property type="entry name" value="Methylthiotransferase_N_sf"/>
</dbReference>
<evidence type="ECO:0000313" key="8">
    <source>
        <dbReference type="EMBL" id="KAK9817913.1"/>
    </source>
</evidence>
<dbReference type="PROSITE" id="PS51449">
    <property type="entry name" value="MTTASE_N"/>
    <property type="match status" value="1"/>
</dbReference>
<keyword evidence="2" id="KW-0949">S-adenosyl-L-methionine</keyword>
<accession>A0AAW1QAK0</accession>
<comment type="caution">
    <text evidence="8">The sequence shown here is derived from an EMBL/GenBank/DDBJ whole genome shotgun (WGS) entry which is preliminary data.</text>
</comment>
<evidence type="ECO:0000259" key="7">
    <source>
        <dbReference type="PROSITE" id="PS51449"/>
    </source>
</evidence>
<dbReference type="InterPro" id="IPR058240">
    <property type="entry name" value="rSAM_sf"/>
</dbReference>
<evidence type="ECO:0000256" key="2">
    <source>
        <dbReference type="ARBA" id="ARBA00022691"/>
    </source>
</evidence>
<evidence type="ECO:0000256" key="3">
    <source>
        <dbReference type="ARBA" id="ARBA00022723"/>
    </source>
</evidence>
<dbReference type="PANTHER" id="PTHR43837:SF1">
    <property type="entry name" value="RIBOSOMAL PROTEIN US12 METHYLTHIOTRANSFERASE RIMO"/>
    <property type="match status" value="1"/>
</dbReference>
<name>A0AAW1QAK0_9CHLO</name>
<keyword evidence="9" id="KW-1185">Reference proteome</keyword>
<feature type="domain" description="MTTase N-terminal" evidence="7">
    <location>
        <begin position="36"/>
        <end position="152"/>
    </location>
</feature>
<dbReference type="EMBL" id="JALJOR010000004">
    <property type="protein sequence ID" value="KAK9817913.1"/>
    <property type="molecule type" value="Genomic_DNA"/>
</dbReference>
<dbReference type="Pfam" id="PF00919">
    <property type="entry name" value="UPF0004"/>
    <property type="match status" value="1"/>
</dbReference>
<keyword evidence="3" id="KW-0479">Metal-binding</keyword>
<dbReference type="InterPro" id="IPR013848">
    <property type="entry name" value="Methylthiotransferase_N"/>
</dbReference>
<feature type="compositionally biased region" description="Polar residues" evidence="6">
    <location>
        <begin position="148"/>
        <end position="168"/>
    </location>
</feature>
<evidence type="ECO:0000313" key="9">
    <source>
        <dbReference type="Proteomes" id="UP001489004"/>
    </source>
</evidence>
<gene>
    <name evidence="8" type="ORF">WJX72_004265</name>
</gene>
<dbReference type="SUPFAM" id="SSF102114">
    <property type="entry name" value="Radical SAM enzymes"/>
    <property type="match status" value="1"/>
</dbReference>
<evidence type="ECO:0000256" key="5">
    <source>
        <dbReference type="ARBA" id="ARBA00023014"/>
    </source>
</evidence>
<dbReference type="Proteomes" id="UP001489004">
    <property type="component" value="Unassembled WGS sequence"/>
</dbReference>
<keyword evidence="5" id="KW-0411">Iron-sulfur</keyword>
<feature type="region of interest" description="Disordered" evidence="6">
    <location>
        <begin position="148"/>
        <end position="169"/>
    </location>
</feature>
<organism evidence="8 9">
    <name type="scientific">[Myrmecia] bisecta</name>
    <dbReference type="NCBI Taxonomy" id="41462"/>
    <lineage>
        <taxon>Eukaryota</taxon>
        <taxon>Viridiplantae</taxon>
        <taxon>Chlorophyta</taxon>
        <taxon>core chlorophytes</taxon>
        <taxon>Trebouxiophyceae</taxon>
        <taxon>Trebouxiales</taxon>
        <taxon>Trebouxiaceae</taxon>
        <taxon>Myrmecia</taxon>
    </lineage>
</organism>
<sequence>MWATHTGSLRSSVRQPQLAQPRSAIICSAAAPAPPPKLSLVSLGCPKNLVDGEVLLGDLHRSGFEITRDHDDADAIVINTCSFVEDAKTESLEAIMEAARYKTEGKAKRIVVTGCLAQRYSEELADQLPEADLVMGFQNYGSLPSSLHSMLGTQPSASEPSTSGSPQRVQVGEATVPFRPEWDRHRLTPRHTAYLRVAEGCNHACTFCAIPGFR</sequence>
<evidence type="ECO:0000256" key="1">
    <source>
        <dbReference type="ARBA" id="ARBA00022485"/>
    </source>
</evidence>
<dbReference type="Gene3D" id="3.40.50.12160">
    <property type="entry name" value="Methylthiotransferase, N-terminal domain"/>
    <property type="match status" value="1"/>
</dbReference>
<dbReference type="GO" id="GO:0046872">
    <property type="term" value="F:metal ion binding"/>
    <property type="evidence" value="ECO:0007669"/>
    <property type="project" value="UniProtKB-KW"/>
</dbReference>
<dbReference type="GO" id="GO:0035599">
    <property type="term" value="F:aspartic acid methylthiotransferase activity"/>
    <property type="evidence" value="ECO:0007669"/>
    <property type="project" value="TreeGrafter"/>
</dbReference>